<dbReference type="InterPro" id="IPR015424">
    <property type="entry name" value="PyrdxlP-dep_Trfase"/>
</dbReference>
<gene>
    <name evidence="3" type="ORF">Daesc_003751</name>
</gene>
<sequence>MLDTPVDGNSLGATTAGHIALSGLEGDLHIFGKRALQHFDFDPSYRNLNHDRSEAIPDTFIRYELPDILNNCREAIAKLLGAPTDTVVFVPNATAGVNTVLRNIDWDDDGRDEILYFSTIYGACGKTIDYLVDSGRGRISSREIPINYPCGDNDIVSSFTDAIEDSKKDGKRAKVCLFDTVSSLPAVRFPFEDIVKVCKEKGILSLVDGAQGVGMLHLDLETLDPDFFVSNCHKWLYVPRSCAVLYVPFRNQALIASTVPTSHGYISKSGERFNPLPRSHPSPFVNNFQFMGTLDTSAYLCVKDAIAWREKTFGGEDQIIKYTHGLAREGGNRVAQILGTEVLDNKSGTMSRCATTNVALPLTLEKASHASGWMMERMIFEYKTFIPLFTHNGRIWARISAQAYLDVEDFEWAGKVLRELCERAEKGESSKAQVVYP</sequence>
<dbReference type="Gene3D" id="3.40.640.10">
    <property type="entry name" value="Type I PLP-dependent aspartate aminotransferase-like (Major domain)"/>
    <property type="match status" value="1"/>
</dbReference>
<feature type="domain" description="Aminotransferase class V" evidence="2">
    <location>
        <begin position="67"/>
        <end position="345"/>
    </location>
</feature>
<proteinExistence type="predicted"/>
<dbReference type="Proteomes" id="UP001369815">
    <property type="component" value="Unassembled WGS sequence"/>
</dbReference>
<dbReference type="EMBL" id="JBANMG010000004">
    <property type="protein sequence ID" value="KAK6953789.1"/>
    <property type="molecule type" value="Genomic_DNA"/>
</dbReference>
<dbReference type="AlphaFoldDB" id="A0AAX6MMD7"/>
<evidence type="ECO:0000256" key="1">
    <source>
        <dbReference type="ARBA" id="ARBA00022898"/>
    </source>
</evidence>
<evidence type="ECO:0000313" key="4">
    <source>
        <dbReference type="Proteomes" id="UP001369815"/>
    </source>
</evidence>
<dbReference type="InterPro" id="IPR015421">
    <property type="entry name" value="PyrdxlP-dep_Trfase_major"/>
</dbReference>
<dbReference type="PANTHER" id="PTHR43092:SF2">
    <property type="entry name" value="HERCYNYLCYSTEINE SULFOXIDE LYASE"/>
    <property type="match status" value="1"/>
</dbReference>
<evidence type="ECO:0000313" key="3">
    <source>
        <dbReference type="EMBL" id="KAK6953789.1"/>
    </source>
</evidence>
<keyword evidence="1" id="KW-0663">Pyridoxal phosphate</keyword>
<keyword evidence="4" id="KW-1185">Reference proteome</keyword>
<reference evidence="3 4" key="1">
    <citation type="journal article" date="2024" name="Front Chem Biol">
        <title>Unveiling the potential of Daldinia eschscholtzii MFLUCC 19-0629 through bioactivity and bioinformatics studies for enhanced sustainable agriculture production.</title>
        <authorList>
            <person name="Brooks S."/>
            <person name="Weaver J.A."/>
            <person name="Klomchit A."/>
            <person name="Alharthi S.A."/>
            <person name="Onlamun T."/>
            <person name="Nurani R."/>
            <person name="Vong T.K."/>
            <person name="Alberti F."/>
            <person name="Greco C."/>
        </authorList>
    </citation>
    <scope>NUCLEOTIDE SEQUENCE [LARGE SCALE GENOMIC DNA]</scope>
    <source>
        <strain evidence="3">MFLUCC 19-0629</strain>
    </source>
</reference>
<dbReference type="Pfam" id="PF00266">
    <property type="entry name" value="Aminotran_5"/>
    <property type="match status" value="1"/>
</dbReference>
<name>A0AAX6MMD7_9PEZI</name>
<dbReference type="PANTHER" id="PTHR43092">
    <property type="entry name" value="L-CYSTEINE DESULFHYDRASE"/>
    <property type="match status" value="1"/>
</dbReference>
<protein>
    <recommendedName>
        <fullName evidence="2">Aminotransferase class V domain-containing protein</fullName>
    </recommendedName>
</protein>
<dbReference type="InterPro" id="IPR000192">
    <property type="entry name" value="Aminotrans_V_dom"/>
</dbReference>
<dbReference type="SUPFAM" id="SSF53383">
    <property type="entry name" value="PLP-dependent transferases"/>
    <property type="match status" value="1"/>
</dbReference>
<accession>A0AAX6MMD7</accession>
<comment type="caution">
    <text evidence="3">The sequence shown here is derived from an EMBL/GenBank/DDBJ whole genome shotgun (WGS) entry which is preliminary data.</text>
</comment>
<evidence type="ECO:0000259" key="2">
    <source>
        <dbReference type="Pfam" id="PF00266"/>
    </source>
</evidence>
<organism evidence="3 4">
    <name type="scientific">Daldinia eschscholtzii</name>
    <dbReference type="NCBI Taxonomy" id="292717"/>
    <lineage>
        <taxon>Eukaryota</taxon>
        <taxon>Fungi</taxon>
        <taxon>Dikarya</taxon>
        <taxon>Ascomycota</taxon>
        <taxon>Pezizomycotina</taxon>
        <taxon>Sordariomycetes</taxon>
        <taxon>Xylariomycetidae</taxon>
        <taxon>Xylariales</taxon>
        <taxon>Hypoxylaceae</taxon>
        <taxon>Daldinia</taxon>
    </lineage>
</organism>